<dbReference type="InterPro" id="IPR036020">
    <property type="entry name" value="WW_dom_sf"/>
</dbReference>
<dbReference type="Pfam" id="PF00397">
    <property type="entry name" value="WW"/>
    <property type="match status" value="1"/>
</dbReference>
<evidence type="ECO:0000256" key="7">
    <source>
        <dbReference type="ARBA" id="ARBA00022553"/>
    </source>
</evidence>
<dbReference type="SUPFAM" id="SSF49562">
    <property type="entry name" value="C2 domain (Calcium/lipid-binding domain, CaLB)"/>
    <property type="match status" value="1"/>
</dbReference>
<evidence type="ECO:0000256" key="2">
    <source>
        <dbReference type="ARBA" id="ARBA00004496"/>
    </source>
</evidence>
<dbReference type="GO" id="GO:0060090">
    <property type="term" value="F:molecular adaptor activity"/>
    <property type="evidence" value="ECO:0007669"/>
    <property type="project" value="TreeGrafter"/>
</dbReference>
<dbReference type="Gene3D" id="2.60.40.150">
    <property type="entry name" value="C2 domain"/>
    <property type="match status" value="1"/>
</dbReference>
<evidence type="ECO:0000256" key="16">
    <source>
        <dbReference type="SAM" id="MobiDB-lite"/>
    </source>
</evidence>
<keyword evidence="9" id="KW-0805">Transcription regulation</keyword>
<evidence type="ECO:0000256" key="3">
    <source>
        <dbReference type="ARBA" id="ARBA00010585"/>
    </source>
</evidence>
<evidence type="ECO:0000259" key="17">
    <source>
        <dbReference type="PROSITE" id="PS50004"/>
    </source>
</evidence>
<feature type="region of interest" description="Disordered" evidence="16">
    <location>
        <begin position="995"/>
        <end position="1029"/>
    </location>
</feature>
<evidence type="ECO:0000256" key="6">
    <source>
        <dbReference type="ARBA" id="ARBA00022490"/>
    </source>
</evidence>
<evidence type="ECO:0000256" key="14">
    <source>
        <dbReference type="ARBA" id="ARBA00025969"/>
    </source>
</evidence>
<feature type="coiled-coil region" evidence="15">
    <location>
        <begin position="859"/>
        <end position="886"/>
    </location>
</feature>
<keyword evidence="6" id="KW-0963">Cytoplasm</keyword>
<proteinExistence type="evidence at transcript level"/>
<evidence type="ECO:0000256" key="4">
    <source>
        <dbReference type="ARBA" id="ARBA00013712"/>
    </source>
</evidence>
<dbReference type="GO" id="GO:0016477">
    <property type="term" value="P:cell migration"/>
    <property type="evidence" value="ECO:0007669"/>
    <property type="project" value="TreeGrafter"/>
</dbReference>
<evidence type="ECO:0000256" key="12">
    <source>
        <dbReference type="ARBA" id="ARBA00023163"/>
    </source>
</evidence>
<organism evidence="19">
    <name type="scientific">Eubosmina coregoni</name>
    <dbReference type="NCBI Taxonomy" id="186181"/>
    <lineage>
        <taxon>Eukaryota</taxon>
        <taxon>Metazoa</taxon>
        <taxon>Ecdysozoa</taxon>
        <taxon>Arthropoda</taxon>
        <taxon>Crustacea</taxon>
        <taxon>Branchiopoda</taxon>
        <taxon>Diplostraca</taxon>
        <taxon>Cladocera</taxon>
        <taxon>Anomopoda</taxon>
        <taxon>Bosminidae</taxon>
        <taxon>Eubosmina</taxon>
    </lineage>
</organism>
<feature type="domain" description="WW" evidence="18">
    <location>
        <begin position="8"/>
        <end position="41"/>
    </location>
</feature>
<feature type="coiled-coil region" evidence="15">
    <location>
        <begin position="1031"/>
        <end position="1114"/>
    </location>
</feature>
<dbReference type="PANTHER" id="PTHR14791">
    <property type="entry name" value="BOMB/KIRA PROTEINS"/>
    <property type="match status" value="1"/>
</dbReference>
<keyword evidence="8" id="KW-0677">Repeat</keyword>
<keyword evidence="10 15" id="KW-0175">Coiled coil</keyword>
<evidence type="ECO:0000256" key="8">
    <source>
        <dbReference type="ARBA" id="ARBA00022737"/>
    </source>
</evidence>
<feature type="domain" description="WW" evidence="18">
    <location>
        <begin position="55"/>
        <end position="88"/>
    </location>
</feature>
<evidence type="ECO:0000313" key="19">
    <source>
        <dbReference type="EMBL" id="SVE69630.1"/>
    </source>
</evidence>
<reference evidence="19" key="1">
    <citation type="submission" date="2018-08" db="EMBL/GenBank/DDBJ databases">
        <authorList>
            <person name="Cornetti L."/>
        </authorList>
    </citation>
    <scope>NUCLEOTIDE SEQUENCE</scope>
    <source>
        <strain evidence="19">FI-BAL1-1</strain>
    </source>
</reference>
<feature type="region of interest" description="Disordered" evidence="16">
    <location>
        <begin position="780"/>
        <end position="859"/>
    </location>
</feature>
<dbReference type="Pfam" id="PF00168">
    <property type="entry name" value="C2"/>
    <property type="match status" value="1"/>
</dbReference>
<dbReference type="GO" id="GO:0035330">
    <property type="term" value="P:regulation of hippo signaling"/>
    <property type="evidence" value="ECO:0007669"/>
    <property type="project" value="TreeGrafter"/>
</dbReference>
<dbReference type="GO" id="GO:0046621">
    <property type="term" value="P:negative regulation of organ growth"/>
    <property type="evidence" value="ECO:0007669"/>
    <property type="project" value="TreeGrafter"/>
</dbReference>
<comment type="function">
    <text evidence="13">Regulator of the Hippo/SWH (Sav/Wts/Hpo) signaling pathway, a signaling pathway that plays a pivotal role in organ size control and tumor suppression by restricting proliferation and promoting apoptosis. The core of this pathway is composed of a kinase cascade wherein Hippo (Hpo), in complex with its regulatory protein Salvador (Sav), phosphorylates and activates Warts (Wts) in complex with its regulatory protein Mats, which in turn phosphorylates and inactivates the Yorkie (Yki) oncoprotein. Kibra acts synergistically along with Ex and Mer to regulate the Hippo signaling pathway.</text>
</comment>
<dbReference type="PROSITE" id="PS50004">
    <property type="entry name" value="C2"/>
    <property type="match status" value="1"/>
</dbReference>
<keyword evidence="5" id="KW-1003">Cell membrane</keyword>
<dbReference type="SUPFAM" id="SSF51045">
    <property type="entry name" value="WW domain"/>
    <property type="match status" value="2"/>
</dbReference>
<feature type="compositionally biased region" description="Basic residues" evidence="16">
    <location>
        <begin position="1013"/>
        <end position="1023"/>
    </location>
</feature>
<dbReference type="PROSITE" id="PS01159">
    <property type="entry name" value="WW_DOMAIN_1"/>
    <property type="match status" value="1"/>
</dbReference>
<dbReference type="Pfam" id="PF25802">
    <property type="entry name" value="WWC1"/>
    <property type="match status" value="1"/>
</dbReference>
<dbReference type="GO" id="GO:0005737">
    <property type="term" value="C:cytoplasm"/>
    <property type="evidence" value="ECO:0007669"/>
    <property type="project" value="UniProtKB-SubCell"/>
</dbReference>
<protein>
    <recommendedName>
        <fullName evidence="4">Protein kibra</fullName>
    </recommendedName>
</protein>
<evidence type="ECO:0000256" key="13">
    <source>
        <dbReference type="ARBA" id="ARBA00024960"/>
    </source>
</evidence>
<gene>
    <name evidence="19" type="primary">EOG090X00VK</name>
</gene>
<evidence type="ECO:0000256" key="11">
    <source>
        <dbReference type="ARBA" id="ARBA00023136"/>
    </source>
</evidence>
<dbReference type="InterPro" id="IPR057747">
    <property type="entry name" value="WWC1_hairpin"/>
</dbReference>
<evidence type="ECO:0000256" key="15">
    <source>
        <dbReference type="SAM" id="Coils"/>
    </source>
</evidence>
<feature type="compositionally biased region" description="Polar residues" evidence="16">
    <location>
        <begin position="801"/>
        <end position="818"/>
    </location>
</feature>
<dbReference type="PANTHER" id="PTHR14791:SF29">
    <property type="entry name" value="PROTEIN KIBRA"/>
    <property type="match status" value="1"/>
</dbReference>
<comment type="similarity">
    <text evidence="3">Belongs to the WWC family. KIBRA subfamily.</text>
</comment>
<feature type="compositionally biased region" description="Acidic residues" evidence="16">
    <location>
        <begin position="830"/>
        <end position="848"/>
    </location>
</feature>
<feature type="domain" description="C2" evidence="17">
    <location>
        <begin position="642"/>
        <end position="768"/>
    </location>
</feature>
<accession>A0A4Y7LLC7</accession>
<dbReference type="InterPro" id="IPR051105">
    <property type="entry name" value="WWC/KIBRA_Hippo_Reg"/>
</dbReference>
<feature type="coiled-coil region" evidence="15">
    <location>
        <begin position="364"/>
        <end position="391"/>
    </location>
</feature>
<evidence type="ECO:0000256" key="5">
    <source>
        <dbReference type="ARBA" id="ARBA00022475"/>
    </source>
</evidence>
<evidence type="ECO:0000256" key="10">
    <source>
        <dbReference type="ARBA" id="ARBA00023054"/>
    </source>
</evidence>
<dbReference type="Gene3D" id="2.20.70.10">
    <property type="match status" value="2"/>
</dbReference>
<evidence type="ECO:0000256" key="1">
    <source>
        <dbReference type="ARBA" id="ARBA00004221"/>
    </source>
</evidence>
<name>A0A4Y7LLC7_9CRUS</name>
<dbReference type="SMART" id="SM00456">
    <property type="entry name" value="WW"/>
    <property type="match status" value="2"/>
</dbReference>
<dbReference type="InterPro" id="IPR000008">
    <property type="entry name" value="C2_dom"/>
</dbReference>
<keyword evidence="11" id="KW-0472">Membrane</keyword>
<feature type="coiled-coil region" evidence="15">
    <location>
        <begin position="298"/>
        <end position="325"/>
    </location>
</feature>
<keyword evidence="7" id="KW-0597">Phosphoprotein</keyword>
<dbReference type="EMBL" id="LR000011">
    <property type="protein sequence ID" value="SVE69630.1"/>
    <property type="molecule type" value="mRNA"/>
</dbReference>
<dbReference type="GO" id="GO:0016324">
    <property type="term" value="C:apical plasma membrane"/>
    <property type="evidence" value="ECO:0007669"/>
    <property type="project" value="UniProtKB-SubCell"/>
</dbReference>
<feature type="region of interest" description="Disordered" evidence="16">
    <location>
        <begin position="430"/>
        <end position="450"/>
    </location>
</feature>
<dbReference type="GO" id="GO:0006355">
    <property type="term" value="P:regulation of DNA-templated transcription"/>
    <property type="evidence" value="ECO:0007669"/>
    <property type="project" value="TreeGrafter"/>
</dbReference>
<dbReference type="InterPro" id="IPR001202">
    <property type="entry name" value="WW_dom"/>
</dbReference>
<dbReference type="CDD" id="cd00201">
    <property type="entry name" value="WW"/>
    <property type="match status" value="1"/>
</dbReference>
<dbReference type="GO" id="GO:0019900">
    <property type="term" value="F:kinase binding"/>
    <property type="evidence" value="ECO:0007669"/>
    <property type="project" value="TreeGrafter"/>
</dbReference>
<comment type="subunit">
    <text evidence="14">Forms a complex with Mer and Ex. Interacts (via domain WW 1) with Ex (via RXPPXY motif). Interacts with Mer, Sav, Hpo and Wts.</text>
</comment>
<dbReference type="InterPro" id="IPR035892">
    <property type="entry name" value="C2_domain_sf"/>
</dbReference>
<evidence type="ECO:0000256" key="9">
    <source>
        <dbReference type="ARBA" id="ARBA00023015"/>
    </source>
</evidence>
<feature type="coiled-coil region" evidence="15">
    <location>
        <begin position="102"/>
        <end position="129"/>
    </location>
</feature>
<keyword evidence="12" id="KW-0804">Transcription</keyword>
<sequence>MSKRNGEIPLPQGWELGRDYDGKVYFIDHNSKKTTWVDPRDKLIKPQTFADCVGNELPIGWEEAYDPIVGPFYTNHISQSNQLEDPRLEWRGIQEAMLKEYLQTAKEDLEAKKEILDIKQQRLTIAQDEFHLLRHAYTGLDTSRTSLNSTSSGSSTKFDPDLLKADVALAKNRVARLRRDLDVARAEFAYQQRGVDMLSQAETKLSSLPSGYTLEEAQAIMTELRNIQHSLSSGEKEKAELMASLSRLRDDLTRLKPLNNDMSPDLSTLSLPQEKFSTASQTDLSGESAPIGTRLAEMARTRLQYDEARKHLQYLQQKMAELEDRIAPGQSESDKDRLLLIQEKEQLLRELRSIAPRSRSKPEMESVKTKIQRLEKDLSQALEASNRTIADRLKLHEEKQILLQSMRLALRNVALLEGQLRSLSASTLSMSSSSSLGSLSTSSRSHASSKGSLSSVLSFTDIYGPPQYSAMVNAALPGHPNGPGESGLPGTPVVDMADLHRRVERLLVSRENNNLNSGSVANMQSSEQEAIYANLTHPSSLLSCITFDPPGSAVSYESASTDLLFNGPTFKHRLPSERSNESGVLSALSPIPEAQGLVNVTSGSEGTDAGTVSASASCESVTGDSGVFDASSRRTSSSNLSHLETAQVKIGLRYAFADEFLHVTIERARNLTALLIESGCKVCIKATLLPSPVEATMSCCTRSITDLSQAVFDETFRLAVASTKLDTKTLQISVYARPATSDSQEDCMGWAQVSLADFRADTNTVKWYNILGLRCLSSSSHPLSGSASETGTGLKEESSDESTIVSSQPSTLTRNQRGPMSGLEIVEQQTDSEDDDDEDSETDEEEPTEDGKSGEELTVDQVLEKIGTLQQDIEEEDEEEEEEEQRVYAVEPIQVANKGTNTECVFPPDRSALRRPFGVDGFHHRAILVKRSQTFSPSAAATRAEYICRLNRSDSDSSMPLYRRGPFQRNSVERRSLRWRASSLAASAAALSSYGEASPVRETATSTEVPSKSTRHRKSRSHHVPLPPRTSVDLELDLMAQNKRLQELQEELTKLRELKRRLEDARYLGNQDLPSWLSEDDRLQALLEHAEKRKEEKTTEERKLEKLVRRTSREIYKLRKSKTGKGQLDIISFKEKMAFFTRLNSSVSLLAPSFDDEDDFLVANTVKNQEESKSVADIVGSKCDSTDEKPRLTSAQFAEQRLAELKSHEVRNLTLAELQRLQHLTGDVHSRRLTLAELQKLQQQAPIVDSRHAELLKPRVVSFVQRPQEIRPVTPEPPAETVKRKIEFDYDLELGVEV</sequence>
<dbReference type="PROSITE" id="PS50020">
    <property type="entry name" value="WW_DOMAIN_2"/>
    <property type="match status" value="2"/>
</dbReference>
<comment type="subcellular location">
    <subcellularLocation>
        <location evidence="1">Apical cell membrane</location>
    </subcellularLocation>
    <subcellularLocation>
        <location evidence="2">Cytoplasm</location>
    </subcellularLocation>
</comment>
<dbReference type="SMART" id="SM00239">
    <property type="entry name" value="C2"/>
    <property type="match status" value="1"/>
</dbReference>
<evidence type="ECO:0000259" key="18">
    <source>
        <dbReference type="PROSITE" id="PS50020"/>
    </source>
</evidence>